<dbReference type="CDD" id="cd02440">
    <property type="entry name" value="AdoMet_MTases"/>
    <property type="match status" value="1"/>
</dbReference>
<dbReference type="Gene3D" id="2.40.50.1070">
    <property type="match status" value="1"/>
</dbReference>
<dbReference type="PROSITE" id="PS01230">
    <property type="entry name" value="TRMA_1"/>
    <property type="match status" value="1"/>
</dbReference>
<feature type="active site" description="Nucleophile" evidence="4">
    <location>
        <position position="415"/>
    </location>
</feature>
<evidence type="ECO:0000256" key="4">
    <source>
        <dbReference type="PROSITE-ProRule" id="PRU01024"/>
    </source>
</evidence>
<keyword evidence="7" id="KW-1185">Reference proteome</keyword>
<dbReference type="InterPro" id="IPR010280">
    <property type="entry name" value="U5_MeTrfase_fam"/>
</dbReference>
<gene>
    <name evidence="6" type="primary">rlmD</name>
    <name evidence="6" type="ORF">ISU02_21665</name>
</gene>
<dbReference type="PANTHER" id="PTHR11061:SF30">
    <property type="entry name" value="TRNA (URACIL(54)-C(5))-METHYLTRANSFERASE"/>
    <property type="match status" value="1"/>
</dbReference>
<dbReference type="Pfam" id="PF05958">
    <property type="entry name" value="tRNA_U5-meth_tr"/>
    <property type="match status" value="1"/>
</dbReference>
<dbReference type="Gene3D" id="3.40.50.150">
    <property type="entry name" value="Vaccinia Virus protein VP39"/>
    <property type="match status" value="1"/>
</dbReference>
<dbReference type="InterPro" id="IPR030390">
    <property type="entry name" value="MeTrfase_TrmA_AS"/>
</dbReference>
<accession>A0ABR9ZZ23</accession>
<evidence type="ECO:0000256" key="3">
    <source>
        <dbReference type="ARBA" id="ARBA00022691"/>
    </source>
</evidence>
<dbReference type="PANTHER" id="PTHR11061">
    <property type="entry name" value="RNA M5U METHYLTRANSFERASE"/>
    <property type="match status" value="1"/>
</dbReference>
<feature type="binding site" evidence="4">
    <location>
        <position position="322"/>
    </location>
    <ligand>
        <name>S-adenosyl-L-methionine</name>
        <dbReference type="ChEBI" id="CHEBI:59789"/>
    </ligand>
</feature>
<dbReference type="NCBIfam" id="TIGR00479">
    <property type="entry name" value="rumA"/>
    <property type="match status" value="1"/>
</dbReference>
<keyword evidence="2 4" id="KW-0808">Transferase</keyword>
<feature type="binding site" evidence="4">
    <location>
        <position position="343"/>
    </location>
    <ligand>
        <name>S-adenosyl-L-methionine</name>
        <dbReference type="ChEBI" id="CHEBI:59789"/>
    </ligand>
</feature>
<feature type="binding site" evidence="4">
    <location>
        <position position="293"/>
    </location>
    <ligand>
        <name>S-adenosyl-L-methionine</name>
        <dbReference type="ChEBI" id="CHEBI:59789"/>
    </ligand>
</feature>
<dbReference type="PROSITE" id="PS51687">
    <property type="entry name" value="SAM_MT_RNA_M5U"/>
    <property type="match status" value="1"/>
</dbReference>
<dbReference type="SUPFAM" id="SSF53335">
    <property type="entry name" value="S-adenosyl-L-methionine-dependent methyltransferases"/>
    <property type="match status" value="1"/>
</dbReference>
<proteinExistence type="inferred from homology"/>
<organism evidence="6 7">
    <name type="scientific">Fusibacter ferrireducens</name>
    <dbReference type="NCBI Taxonomy" id="2785058"/>
    <lineage>
        <taxon>Bacteria</taxon>
        <taxon>Bacillati</taxon>
        <taxon>Bacillota</taxon>
        <taxon>Clostridia</taxon>
        <taxon>Eubacteriales</taxon>
        <taxon>Eubacteriales Family XII. Incertae Sedis</taxon>
        <taxon>Fusibacter</taxon>
    </lineage>
</organism>
<dbReference type="SUPFAM" id="SSF50249">
    <property type="entry name" value="Nucleic acid-binding proteins"/>
    <property type="match status" value="1"/>
</dbReference>
<feature type="active site" evidence="5">
    <location>
        <position position="415"/>
    </location>
</feature>
<evidence type="ECO:0000256" key="5">
    <source>
        <dbReference type="PROSITE-ProRule" id="PRU10015"/>
    </source>
</evidence>
<evidence type="ECO:0000256" key="1">
    <source>
        <dbReference type="ARBA" id="ARBA00022603"/>
    </source>
</evidence>
<dbReference type="Proteomes" id="UP000614200">
    <property type="component" value="Unassembled WGS sequence"/>
</dbReference>
<dbReference type="GO" id="GO:0032259">
    <property type="term" value="P:methylation"/>
    <property type="evidence" value="ECO:0007669"/>
    <property type="project" value="UniProtKB-KW"/>
</dbReference>
<reference evidence="6 7" key="1">
    <citation type="submission" date="2020-11" db="EMBL/GenBank/DDBJ databases">
        <title>Fusibacter basophilias sp. nov.</title>
        <authorList>
            <person name="Qiu D."/>
        </authorList>
    </citation>
    <scope>NUCLEOTIDE SEQUENCE [LARGE SCALE GENOMIC DNA]</scope>
    <source>
        <strain evidence="6 7">Q10-2</strain>
    </source>
</reference>
<comment type="caution">
    <text evidence="6">The sequence shown here is derived from an EMBL/GenBank/DDBJ whole genome shotgun (WGS) entry which is preliminary data.</text>
</comment>
<dbReference type="Gene3D" id="2.40.50.140">
    <property type="entry name" value="Nucleic acid-binding proteins"/>
    <property type="match status" value="1"/>
</dbReference>
<name>A0ABR9ZZ23_9FIRM</name>
<dbReference type="EC" id="2.1.1.190" evidence="6"/>
<feature type="binding site" evidence="4">
    <location>
        <position position="388"/>
    </location>
    <ligand>
        <name>S-adenosyl-L-methionine</name>
        <dbReference type="ChEBI" id="CHEBI:59789"/>
    </ligand>
</feature>
<comment type="similarity">
    <text evidence="4">Belongs to the class I-like SAM-binding methyltransferase superfamily. RNA M5U methyltransferase family.</text>
</comment>
<dbReference type="GO" id="GO:0008168">
    <property type="term" value="F:methyltransferase activity"/>
    <property type="evidence" value="ECO:0007669"/>
    <property type="project" value="UniProtKB-KW"/>
</dbReference>
<keyword evidence="3 4" id="KW-0949">S-adenosyl-L-methionine</keyword>
<dbReference type="InterPro" id="IPR012340">
    <property type="entry name" value="NA-bd_OB-fold"/>
</dbReference>
<evidence type="ECO:0000313" key="6">
    <source>
        <dbReference type="EMBL" id="MBF4695712.1"/>
    </source>
</evidence>
<protein>
    <submittedName>
        <fullName evidence="6">23S rRNA (Uracil(1939)-C(5))-methyltransferase RlmD</fullName>
        <ecNumber evidence="6">2.1.1.190</ecNumber>
    </submittedName>
</protein>
<dbReference type="InterPro" id="IPR029063">
    <property type="entry name" value="SAM-dependent_MTases_sf"/>
</dbReference>
<sequence length="461" mass="52063">MLNLKKGDEITIKIEKMKYPNVGIGFYNDKKIHVKNVLEGQTIRCRVSKNRSEKREARLLEIIEKSPKEQDSFCEHYGLCGGCLFQTLSGDGQLQTKYDMVKLLFDEAGLEIPFEGILPSPQIFEYRNKMEFSFGDEAKDGPLRLGMHKKGRYHDVVNVDKCHLIDEDYRIVLRSVLAFMTRNGVPKYNKNTMIGFLRHLVVRKSYKTGEILIGLSASTQAIDHKGTPFNTKAFSEMLLELPLKGQIVGILYVKNDGISDAVQGEYDILFGRDYLFEKLYGLSFKVSFYAFFQTNTEGAERLYEAALNMIPNLEGKVAFDLFSGTGTIGQIMSKKAKKVIGIEIVEDAVQSAKENMKLNEIHNCEFLCGDVFKVLNEISTKPDIIVVDPPRSGMGEKATIKVASYGVDEILYISCNPKSLLEDLMVLKRQGYQAEKILLVDMFPWTGAVESICLLRRVCNG</sequence>
<evidence type="ECO:0000313" key="7">
    <source>
        <dbReference type="Proteomes" id="UP000614200"/>
    </source>
</evidence>
<keyword evidence="1 4" id="KW-0489">Methyltransferase</keyword>
<evidence type="ECO:0000256" key="2">
    <source>
        <dbReference type="ARBA" id="ARBA00022679"/>
    </source>
</evidence>
<dbReference type="EMBL" id="JADKNH010000019">
    <property type="protein sequence ID" value="MBF4695712.1"/>
    <property type="molecule type" value="Genomic_DNA"/>
</dbReference>